<dbReference type="Proteomes" id="UP000095192">
    <property type="component" value="Unassembled WGS sequence"/>
</dbReference>
<gene>
    <name evidence="1" type="ORF">cyc_04228</name>
</gene>
<dbReference type="VEuPathDB" id="ToxoDB:cyc_04228"/>
<keyword evidence="2" id="KW-1185">Reference proteome</keyword>
<sequence length="177" mass="20202">MSALFPRVTRLGPLMRYSGALRTAVRPFASYQGQKVTSDQLLKKNDDWLIEETNFCLGRVAPIRFKETDDFAHRVLHLMDAQLGKMHTRLRDGTCIPVMGLYIPCIMDKPTPLHQCLVNSNYISPCVPHMCLTPLCNADFVEWLMAGQDLPCSALFLPETPLLKYTWDETYTEAYDN</sequence>
<dbReference type="FunCoup" id="A0A1D3D852">
    <property type="interactions" value="34"/>
</dbReference>
<dbReference type="AlphaFoldDB" id="A0A1D3D852"/>
<accession>A0A1D3D852</accession>
<dbReference type="EMBL" id="JROU02000326">
    <property type="protein sequence ID" value="OEH79621.1"/>
    <property type="molecule type" value="Genomic_DNA"/>
</dbReference>
<proteinExistence type="predicted"/>
<evidence type="ECO:0000313" key="2">
    <source>
        <dbReference type="Proteomes" id="UP000095192"/>
    </source>
</evidence>
<name>A0A1D3D852_9EIME</name>
<reference evidence="1 2" key="1">
    <citation type="journal article" date="2016" name="BMC Genomics">
        <title>Comparative genomics reveals Cyclospora cayetanensis possesses coccidia-like metabolism and invasion components but unique surface antigens.</title>
        <authorList>
            <person name="Liu S."/>
            <person name="Wang L."/>
            <person name="Zheng H."/>
            <person name="Xu Z."/>
            <person name="Roellig D.M."/>
            <person name="Li N."/>
            <person name="Frace M.A."/>
            <person name="Tang K."/>
            <person name="Arrowood M.J."/>
            <person name="Moss D.M."/>
            <person name="Zhang L."/>
            <person name="Feng Y."/>
            <person name="Xiao L."/>
        </authorList>
    </citation>
    <scope>NUCLEOTIDE SEQUENCE [LARGE SCALE GENOMIC DNA]</scope>
    <source>
        <strain evidence="1 2">CHN_HEN01</strain>
    </source>
</reference>
<dbReference type="VEuPathDB" id="ToxoDB:LOC34620788"/>
<organism evidence="1 2">
    <name type="scientific">Cyclospora cayetanensis</name>
    <dbReference type="NCBI Taxonomy" id="88456"/>
    <lineage>
        <taxon>Eukaryota</taxon>
        <taxon>Sar</taxon>
        <taxon>Alveolata</taxon>
        <taxon>Apicomplexa</taxon>
        <taxon>Conoidasida</taxon>
        <taxon>Coccidia</taxon>
        <taxon>Eucoccidiorida</taxon>
        <taxon>Eimeriorina</taxon>
        <taxon>Eimeriidae</taxon>
        <taxon>Cyclospora</taxon>
    </lineage>
</organism>
<dbReference type="InParanoid" id="A0A1D3D852"/>
<protein>
    <submittedName>
        <fullName evidence="1">Uncharacterized protein</fullName>
    </submittedName>
</protein>
<comment type="caution">
    <text evidence="1">The sequence shown here is derived from an EMBL/GenBank/DDBJ whole genome shotgun (WGS) entry which is preliminary data.</text>
</comment>
<evidence type="ECO:0000313" key="1">
    <source>
        <dbReference type="EMBL" id="OEH79621.1"/>
    </source>
</evidence>